<proteinExistence type="predicted"/>
<evidence type="ECO:0000313" key="3">
    <source>
        <dbReference type="EMBL" id="GMT00990.1"/>
    </source>
</evidence>
<dbReference type="InterPro" id="IPR036612">
    <property type="entry name" value="KH_dom_type_1_sf"/>
</dbReference>
<protein>
    <recommendedName>
        <fullName evidence="2">K Homology domain-containing protein</fullName>
    </recommendedName>
</protein>
<dbReference type="EMBL" id="BTSX01000005">
    <property type="protein sequence ID" value="GMT00990.1"/>
    <property type="molecule type" value="Genomic_DNA"/>
</dbReference>
<evidence type="ECO:0000259" key="2">
    <source>
        <dbReference type="SMART" id="SM00322"/>
    </source>
</evidence>
<gene>
    <name evidence="3" type="ORF">PENTCL1PPCAC_23164</name>
</gene>
<organism evidence="3 4">
    <name type="scientific">Pristionchus entomophagus</name>
    <dbReference type="NCBI Taxonomy" id="358040"/>
    <lineage>
        <taxon>Eukaryota</taxon>
        <taxon>Metazoa</taxon>
        <taxon>Ecdysozoa</taxon>
        <taxon>Nematoda</taxon>
        <taxon>Chromadorea</taxon>
        <taxon>Rhabditida</taxon>
        <taxon>Rhabditina</taxon>
        <taxon>Diplogasteromorpha</taxon>
        <taxon>Diplogasteroidea</taxon>
        <taxon>Neodiplogasteridae</taxon>
        <taxon>Pristionchus</taxon>
    </lineage>
</organism>
<dbReference type="PROSITE" id="PS50084">
    <property type="entry name" value="KH_TYPE_1"/>
    <property type="match status" value="1"/>
</dbReference>
<dbReference type="PANTHER" id="PTHR20849">
    <property type="entry name" value="EUKARYOTIC TRANSLATION INITIATION FACTOR 4E-BINDING PROTEIN MEXTLI"/>
    <property type="match status" value="1"/>
</dbReference>
<dbReference type="GO" id="GO:0005737">
    <property type="term" value="C:cytoplasm"/>
    <property type="evidence" value="ECO:0007669"/>
    <property type="project" value="TreeGrafter"/>
</dbReference>
<dbReference type="Pfam" id="PF00013">
    <property type="entry name" value="KH_1"/>
    <property type="match status" value="1"/>
</dbReference>
<dbReference type="PANTHER" id="PTHR20849:SF2">
    <property type="entry name" value="EUKARYOTIC TRANSLATION INITIATION FACTOR 4E-BINDING PROTEIN MEXTLI"/>
    <property type="match status" value="1"/>
</dbReference>
<sequence>MTDAIELMNMVNRAVKAGESGTGLLESINSLCSHLRTFGQQLEQTNKGALDTVFVSLRQAACRDAGQLGKGARLRLMQLIELRAMKWRPNLSHSSYYSKHIDISVPSSSTSPPISSHSPISLQVTSSLPNHLIIPSQPPLMGPMINLVSPLLPTPQPRSPSLLQYHDLPIPIPSPTFYLLPTLASMGILPFLGPHPMLERLPKKPAKPVLREEITIRNADSGKLMGVKGRRVALVEQISGSVISFQKVTDPKSKARTLTITASDQESIEKAKSLIEDTIKRNASPVTEDRDPLQDTTYTRDQLLALRDETIFFESKAEISKVAPELLVNP</sequence>
<dbReference type="GO" id="GO:0034518">
    <property type="term" value="C:RNA cap binding complex"/>
    <property type="evidence" value="ECO:0007669"/>
    <property type="project" value="TreeGrafter"/>
</dbReference>
<keyword evidence="1" id="KW-0694">RNA-binding</keyword>
<dbReference type="SUPFAM" id="SSF54791">
    <property type="entry name" value="Eukaryotic type KH-domain (KH-domain type I)"/>
    <property type="match status" value="1"/>
</dbReference>
<evidence type="ECO:0000313" key="4">
    <source>
        <dbReference type="Proteomes" id="UP001432027"/>
    </source>
</evidence>
<dbReference type="Gene3D" id="3.30.1370.10">
    <property type="entry name" value="K Homology domain, type 1"/>
    <property type="match status" value="1"/>
</dbReference>
<name>A0AAV5U403_9BILA</name>
<accession>A0AAV5U403</accession>
<dbReference type="SMART" id="SM00322">
    <property type="entry name" value="KH"/>
    <property type="match status" value="1"/>
</dbReference>
<dbReference type="AlphaFoldDB" id="A0AAV5U403"/>
<comment type="caution">
    <text evidence="3">The sequence shown here is derived from an EMBL/GenBank/DDBJ whole genome shotgun (WGS) entry which is preliminary data.</text>
</comment>
<dbReference type="GO" id="GO:0003743">
    <property type="term" value="F:translation initiation factor activity"/>
    <property type="evidence" value="ECO:0007669"/>
    <property type="project" value="TreeGrafter"/>
</dbReference>
<dbReference type="GO" id="GO:0008190">
    <property type="term" value="F:eukaryotic initiation factor 4E binding"/>
    <property type="evidence" value="ECO:0007669"/>
    <property type="project" value="InterPro"/>
</dbReference>
<keyword evidence="4" id="KW-1185">Reference proteome</keyword>
<evidence type="ECO:0000256" key="1">
    <source>
        <dbReference type="PROSITE-ProRule" id="PRU00117"/>
    </source>
</evidence>
<dbReference type="GO" id="GO:1901190">
    <property type="term" value="P:regulation of formation of translation initiation ternary complex"/>
    <property type="evidence" value="ECO:0007669"/>
    <property type="project" value="TreeGrafter"/>
</dbReference>
<feature type="domain" description="K Homology" evidence="2">
    <location>
        <begin position="208"/>
        <end position="280"/>
    </location>
</feature>
<dbReference type="Gene3D" id="1.25.40.180">
    <property type="match status" value="1"/>
</dbReference>
<dbReference type="InterPro" id="IPR004087">
    <property type="entry name" value="KH_dom"/>
</dbReference>
<dbReference type="InterPro" id="IPR004088">
    <property type="entry name" value="KH_dom_type_1"/>
</dbReference>
<dbReference type="GO" id="GO:0045727">
    <property type="term" value="P:positive regulation of translation"/>
    <property type="evidence" value="ECO:0007669"/>
    <property type="project" value="InterPro"/>
</dbReference>
<dbReference type="GO" id="GO:0003723">
    <property type="term" value="F:RNA binding"/>
    <property type="evidence" value="ECO:0007669"/>
    <property type="project" value="UniProtKB-UniRule"/>
</dbReference>
<dbReference type="InterPro" id="IPR040160">
    <property type="entry name" value="Mxt"/>
</dbReference>
<dbReference type="Proteomes" id="UP001432027">
    <property type="component" value="Unassembled WGS sequence"/>
</dbReference>
<reference evidence="3" key="1">
    <citation type="submission" date="2023-10" db="EMBL/GenBank/DDBJ databases">
        <title>Genome assembly of Pristionchus species.</title>
        <authorList>
            <person name="Yoshida K."/>
            <person name="Sommer R.J."/>
        </authorList>
    </citation>
    <scope>NUCLEOTIDE SEQUENCE</scope>
    <source>
        <strain evidence="3">RS0144</strain>
    </source>
</reference>